<evidence type="ECO:0000256" key="17">
    <source>
        <dbReference type="ARBA" id="ARBA00023254"/>
    </source>
</evidence>
<comment type="similarity">
    <text evidence="4">Belongs to the SMC family. RAD50 subfamily.</text>
</comment>
<dbReference type="Proteomes" id="UP001318040">
    <property type="component" value="Chromosome 16"/>
</dbReference>
<feature type="region of interest" description="Disordered" evidence="20">
    <location>
        <begin position="416"/>
        <end position="450"/>
    </location>
</feature>
<name>A0AAJ7T575_PETMA</name>
<dbReference type="PANTHER" id="PTHR18867">
    <property type="entry name" value="RAD50"/>
    <property type="match status" value="1"/>
</dbReference>
<keyword evidence="17" id="KW-0469">Meiosis</keyword>
<keyword evidence="9" id="KW-0378">Hydrolase</keyword>
<evidence type="ECO:0000256" key="11">
    <source>
        <dbReference type="ARBA" id="ARBA00022840"/>
    </source>
</evidence>
<keyword evidence="10" id="KW-0862">Zinc</keyword>
<feature type="domain" description="Rad50/SbcC-type AAA" evidence="22">
    <location>
        <begin position="6"/>
        <end position="235"/>
    </location>
</feature>
<evidence type="ECO:0000256" key="19">
    <source>
        <dbReference type="SAM" id="Coils"/>
    </source>
</evidence>
<evidence type="ECO:0000313" key="23">
    <source>
        <dbReference type="Proteomes" id="UP001318040"/>
    </source>
</evidence>
<dbReference type="Pfam" id="PF13558">
    <property type="entry name" value="SbcC_Walker_B"/>
    <property type="match status" value="1"/>
</dbReference>
<protein>
    <submittedName>
        <fullName evidence="24">DNA repair protein RAD50</fullName>
    </submittedName>
</protein>
<dbReference type="NCBIfam" id="TIGR00606">
    <property type="entry name" value="rad50"/>
    <property type="match status" value="2"/>
</dbReference>
<evidence type="ECO:0000256" key="8">
    <source>
        <dbReference type="ARBA" id="ARBA00022763"/>
    </source>
</evidence>
<dbReference type="GO" id="GO:0000722">
    <property type="term" value="P:telomere maintenance via recombination"/>
    <property type="evidence" value="ECO:0007669"/>
    <property type="project" value="TreeGrafter"/>
</dbReference>
<dbReference type="FunFam" id="3.40.50.300:FF:001037">
    <property type="entry name" value="DNA repair protein RAD50"/>
    <property type="match status" value="1"/>
</dbReference>
<comment type="catalytic activity">
    <reaction evidence="18">
        <text>ATP + H2O = ADP + phosphate + H(+)</text>
        <dbReference type="Rhea" id="RHEA:13065"/>
        <dbReference type="ChEBI" id="CHEBI:15377"/>
        <dbReference type="ChEBI" id="CHEBI:15378"/>
        <dbReference type="ChEBI" id="CHEBI:30616"/>
        <dbReference type="ChEBI" id="CHEBI:43474"/>
        <dbReference type="ChEBI" id="CHEBI:456216"/>
    </reaction>
</comment>
<keyword evidence="12" id="KW-0460">Magnesium</keyword>
<organism evidence="23 24">
    <name type="scientific">Petromyzon marinus</name>
    <name type="common">Sea lamprey</name>
    <dbReference type="NCBI Taxonomy" id="7757"/>
    <lineage>
        <taxon>Eukaryota</taxon>
        <taxon>Metazoa</taxon>
        <taxon>Chordata</taxon>
        <taxon>Craniata</taxon>
        <taxon>Vertebrata</taxon>
        <taxon>Cyclostomata</taxon>
        <taxon>Hyperoartia</taxon>
        <taxon>Petromyzontiformes</taxon>
        <taxon>Petromyzontidae</taxon>
        <taxon>Petromyzon</taxon>
    </lineage>
</organism>
<feature type="compositionally biased region" description="Basic and acidic residues" evidence="20">
    <location>
        <begin position="416"/>
        <end position="438"/>
    </location>
</feature>
<evidence type="ECO:0000256" key="9">
    <source>
        <dbReference type="ARBA" id="ARBA00022801"/>
    </source>
</evidence>
<keyword evidence="11" id="KW-0067">ATP-binding</keyword>
<feature type="coiled-coil region" evidence="19">
    <location>
        <begin position="203"/>
        <end position="240"/>
    </location>
</feature>
<dbReference type="CTD" id="10111"/>
<gene>
    <name evidence="24" type="primary">RAD50</name>
</gene>
<feature type="coiled-coil region" evidence="19">
    <location>
        <begin position="265"/>
        <end position="342"/>
    </location>
</feature>
<dbReference type="PANTHER" id="PTHR18867:SF12">
    <property type="entry name" value="DNA REPAIR PROTEIN RAD50"/>
    <property type="match status" value="1"/>
</dbReference>
<dbReference type="InterPro" id="IPR004584">
    <property type="entry name" value="Rad50_eukaryotes"/>
</dbReference>
<reference evidence="24" key="1">
    <citation type="submission" date="2025-08" db="UniProtKB">
        <authorList>
            <consortium name="RefSeq"/>
        </authorList>
    </citation>
    <scope>IDENTIFICATION</scope>
    <source>
        <tissue evidence="24">Sperm</tissue>
    </source>
</reference>
<feature type="domain" description="Zinc-hook" evidence="21">
    <location>
        <begin position="706"/>
        <end position="738"/>
    </location>
</feature>
<evidence type="ECO:0000256" key="14">
    <source>
        <dbReference type="ARBA" id="ARBA00023054"/>
    </source>
</evidence>
<keyword evidence="23" id="KW-1185">Reference proteome</keyword>
<evidence type="ECO:0000256" key="10">
    <source>
        <dbReference type="ARBA" id="ARBA00022833"/>
    </source>
</evidence>
<feature type="coiled-coil region" evidence="19">
    <location>
        <begin position="1050"/>
        <end position="1096"/>
    </location>
</feature>
<evidence type="ECO:0000256" key="6">
    <source>
        <dbReference type="ARBA" id="ARBA00022723"/>
    </source>
</evidence>
<dbReference type="KEGG" id="pmrn:116942973"/>
<keyword evidence="14 19" id="KW-0175">Coiled coil</keyword>
<keyword evidence="6" id="KW-0479">Metal-binding</keyword>
<keyword evidence="7" id="KW-0547">Nucleotide-binding</keyword>
<dbReference type="GO" id="GO:0043047">
    <property type="term" value="F:single-stranded telomeric DNA binding"/>
    <property type="evidence" value="ECO:0007669"/>
    <property type="project" value="TreeGrafter"/>
</dbReference>
<evidence type="ECO:0000256" key="20">
    <source>
        <dbReference type="SAM" id="MobiDB-lite"/>
    </source>
</evidence>
<evidence type="ECO:0000256" key="1">
    <source>
        <dbReference type="ARBA" id="ARBA00001947"/>
    </source>
</evidence>
<dbReference type="GO" id="GO:0016887">
    <property type="term" value="F:ATP hydrolysis activity"/>
    <property type="evidence" value="ECO:0007669"/>
    <property type="project" value="InterPro"/>
</dbReference>
<dbReference type="SUPFAM" id="SSF52540">
    <property type="entry name" value="P-loop containing nucleoside triphosphate hydrolases"/>
    <property type="match status" value="2"/>
</dbReference>
<evidence type="ECO:0000256" key="7">
    <source>
        <dbReference type="ARBA" id="ARBA00022741"/>
    </source>
</evidence>
<dbReference type="GO" id="GO:0030870">
    <property type="term" value="C:Mre11 complex"/>
    <property type="evidence" value="ECO:0007669"/>
    <property type="project" value="InterPro"/>
</dbReference>
<evidence type="ECO:0000256" key="2">
    <source>
        <dbReference type="ARBA" id="ARBA00004123"/>
    </source>
</evidence>
<keyword evidence="5" id="KW-0158">Chromosome</keyword>
<dbReference type="InterPro" id="IPR027417">
    <property type="entry name" value="P-loop_NTPase"/>
</dbReference>
<dbReference type="GO" id="GO:0007004">
    <property type="term" value="P:telomere maintenance via telomerase"/>
    <property type="evidence" value="ECO:0007669"/>
    <property type="project" value="TreeGrafter"/>
</dbReference>
<dbReference type="GO" id="GO:0006302">
    <property type="term" value="P:double-strand break repair"/>
    <property type="evidence" value="ECO:0007669"/>
    <property type="project" value="InterPro"/>
</dbReference>
<evidence type="ECO:0000256" key="3">
    <source>
        <dbReference type="ARBA" id="ARBA00004574"/>
    </source>
</evidence>
<dbReference type="GO" id="GO:0003691">
    <property type="term" value="F:double-stranded telomeric DNA binding"/>
    <property type="evidence" value="ECO:0007669"/>
    <property type="project" value="TreeGrafter"/>
</dbReference>
<dbReference type="FunFam" id="3.40.50.300:FF:000947">
    <property type="entry name" value="DNA repair protein RAD50"/>
    <property type="match status" value="1"/>
</dbReference>
<dbReference type="Pfam" id="PF04423">
    <property type="entry name" value="Rad50_zn_hook"/>
    <property type="match status" value="1"/>
</dbReference>
<proteinExistence type="inferred from homology"/>
<dbReference type="GO" id="GO:0070192">
    <property type="term" value="P:chromosome organization involved in meiotic cell cycle"/>
    <property type="evidence" value="ECO:0007669"/>
    <property type="project" value="TreeGrafter"/>
</dbReference>
<evidence type="ECO:0000259" key="22">
    <source>
        <dbReference type="Pfam" id="PF13476"/>
    </source>
</evidence>
<evidence type="ECO:0000256" key="12">
    <source>
        <dbReference type="ARBA" id="ARBA00022842"/>
    </source>
</evidence>
<dbReference type="GO" id="GO:0046872">
    <property type="term" value="F:metal ion binding"/>
    <property type="evidence" value="ECO:0007669"/>
    <property type="project" value="UniProtKB-KW"/>
</dbReference>
<evidence type="ECO:0000256" key="4">
    <source>
        <dbReference type="ARBA" id="ARBA00009439"/>
    </source>
</evidence>
<comment type="subcellular location">
    <subcellularLocation>
        <location evidence="3">Chromosome</location>
        <location evidence="3">Telomere</location>
    </subcellularLocation>
    <subcellularLocation>
        <location evidence="2">Nucleus</location>
    </subcellularLocation>
</comment>
<evidence type="ECO:0000256" key="5">
    <source>
        <dbReference type="ARBA" id="ARBA00022454"/>
    </source>
</evidence>
<dbReference type="InterPro" id="IPR038729">
    <property type="entry name" value="Rad50/SbcC_AAA"/>
</dbReference>
<feature type="coiled-coil region" evidence="19">
    <location>
        <begin position="766"/>
        <end position="965"/>
    </location>
</feature>
<dbReference type="GO" id="GO:0000794">
    <property type="term" value="C:condensed nuclear chromosome"/>
    <property type="evidence" value="ECO:0007669"/>
    <property type="project" value="TreeGrafter"/>
</dbReference>
<keyword evidence="15" id="KW-0234">DNA repair</keyword>
<keyword evidence="16" id="KW-0539">Nucleus</keyword>
<keyword evidence="13" id="KW-0779">Telomere</keyword>
<evidence type="ECO:0000256" key="18">
    <source>
        <dbReference type="ARBA" id="ARBA00049360"/>
    </source>
</evidence>
<dbReference type="GO" id="GO:0051880">
    <property type="term" value="F:G-quadruplex DNA binding"/>
    <property type="evidence" value="ECO:0007669"/>
    <property type="project" value="TreeGrafter"/>
</dbReference>
<evidence type="ECO:0000256" key="16">
    <source>
        <dbReference type="ARBA" id="ARBA00023242"/>
    </source>
</evidence>
<evidence type="ECO:0000256" key="13">
    <source>
        <dbReference type="ARBA" id="ARBA00022895"/>
    </source>
</evidence>
<keyword evidence="8" id="KW-0227">DNA damage</keyword>
<dbReference type="Gene3D" id="3.40.50.300">
    <property type="entry name" value="P-loop containing nucleotide triphosphate hydrolases"/>
    <property type="match status" value="2"/>
</dbReference>
<accession>A0AAJ7T575</accession>
<evidence type="ECO:0000259" key="21">
    <source>
        <dbReference type="Pfam" id="PF04423"/>
    </source>
</evidence>
<dbReference type="RefSeq" id="XP_032811404.1">
    <property type="nucleotide sequence ID" value="XM_032955513.1"/>
</dbReference>
<evidence type="ECO:0000313" key="24">
    <source>
        <dbReference type="RefSeq" id="XP_032811404.1"/>
    </source>
</evidence>
<comment type="cofactor">
    <cofactor evidence="1">
        <name>Zn(2+)</name>
        <dbReference type="ChEBI" id="CHEBI:29105"/>
    </cofactor>
</comment>
<evidence type="ECO:0000256" key="15">
    <source>
        <dbReference type="ARBA" id="ARBA00023204"/>
    </source>
</evidence>
<dbReference type="InterPro" id="IPR013134">
    <property type="entry name" value="Zn_hook_RAD50"/>
</dbReference>
<sequence>MAKIDKMSILGVRSFGIGDCDKQVITFHTPLTILVGHNGAGKTTIIECLKYICTGDFPPGTSGASFIHDPKVAHETDVKAQIRLQFMDVNGDKVTVQRLLHATQKAKKVEFKTLEGVFTRLKNGEKYSISSKCTDMNREMITALGVSKAVLSNVIFCHQEDSNWPLSEGKALKQKFDEIFSATRYIKALDSLSKVRKDQGSIVRELQAVVKLLQQNKNKAEELQRDLDDIVAKLEASRESVLTIDREVSPLEINLKDVESKLAVVVRLDNEVKATQSRKAQMEVDSRDLQEKMEQVFQGTDEQLQEAYSSHQRRVQEKERRLGERQRELERVNREVLRLRNVKGGLHVEQGKLQQEAERHASIMKRRDELVQTLASELGLDGYSSVPLSDRQVSSFTKLVRERMEQDNNNVKRLLHEFEEKENEKQRQMDDTRERKTAAESSVQLKRELLGDKQAELEEKRAELGRLQSSGDRLQVVESELRDTEHQLEVAEGSSQAEGLRTELQRMQRERTDFDSLLRRLDHEMSTLNLHTQARTQLDMHNKEKVEKEEQIRRIRLRHDKTLVTFVGHFPSKGELEMWLDRRSQERRQLHAKIQGLNKQLASAEQNKSHLTTELRRKEERLKENEEQLFELCGGRDLESDLLALQDQIERTNKQRAMLAGASAVYTQFISQLTEESGPDDVEGMGAAAGCGGGGGGGGAGQGSPCCPVCQRAFQSESDLAEVVNDLQAKLRLVPDKLRATETELTRKQKRRDNMIQLKPVQQRVVETSEKELPELRNRLSSLNQEIQRLKNSLDEEETLQATLESEEDAVKSCQQDVALMDRFQSDLRELERKVAQQMARLAGVDVERTLQVVGDEKQDVQRKLDNVNNALELKRLALETDVERINELRSRVNSVREERLRLAAGMQRIQALRSVTAELEAETSDLKRQIQEAQEQVLPLEGTLRKLQQEKAEITARKTREHNQEARRITDLQDKNKNIITYMKEVDTYINSGRDQLNKKKELEMQEVARELSGEEENQVQIGRDISGIRQEIDTQKVRERCLQDNLTLRRRQQELANVANNINRLLEKMGSMNVMQLKSEQERLIGHLEELKSKRSRALGRQQGLQDAKYKFEVQLKEKQFRDAAKEYMDNIIVMKTSELACKDLDVYYKALDQAIMKFHSMKMQEINKIIRDLWRNTYRSQDIEYIEIRSDADESASASDKRRNYNYRVVMVKGDTPLDMRGRCSAGQKVLASLIIRLALAETFCLNCGILALDEPTTNLDRENIESLAHALVEIIKSRSRQRNFQLLVITHDEDFVELLGRSEYVDHFYRVRKNNEQCSEIVKCSVSTLQASVA</sequence>
<dbReference type="Pfam" id="PF13476">
    <property type="entry name" value="AAA_23"/>
    <property type="match status" value="1"/>
</dbReference>
<dbReference type="GO" id="GO:0005524">
    <property type="term" value="F:ATP binding"/>
    <property type="evidence" value="ECO:0007669"/>
    <property type="project" value="UniProtKB-KW"/>
</dbReference>
<dbReference type="GO" id="GO:0000781">
    <property type="term" value="C:chromosome, telomeric region"/>
    <property type="evidence" value="ECO:0007669"/>
    <property type="project" value="UniProtKB-SubCell"/>
</dbReference>